<dbReference type="PROSITE" id="PS51186">
    <property type="entry name" value="GNAT"/>
    <property type="match status" value="1"/>
</dbReference>
<feature type="domain" description="N-acetyltransferase" evidence="3">
    <location>
        <begin position="31"/>
        <end position="174"/>
    </location>
</feature>
<dbReference type="InterPro" id="IPR016181">
    <property type="entry name" value="Acyl_CoA_acyltransferase"/>
</dbReference>
<dbReference type="PANTHER" id="PTHR43877:SF2">
    <property type="entry name" value="AMINOALKYLPHOSPHONATE N-ACETYLTRANSFERASE-RELATED"/>
    <property type="match status" value="1"/>
</dbReference>
<dbReference type="Pfam" id="PF00583">
    <property type="entry name" value="Acetyltransf_1"/>
    <property type="match status" value="1"/>
</dbReference>
<accession>A0ABT2K0I2</accession>
<keyword evidence="2" id="KW-0012">Acyltransferase</keyword>
<dbReference type="PANTHER" id="PTHR43877">
    <property type="entry name" value="AMINOALKYLPHOSPHONATE N-ACETYLTRANSFERASE-RELATED-RELATED"/>
    <property type="match status" value="1"/>
</dbReference>
<dbReference type="SUPFAM" id="SSF55729">
    <property type="entry name" value="Acyl-CoA N-acyltransferases (Nat)"/>
    <property type="match status" value="1"/>
</dbReference>
<name>A0ABT2K0I2_9ACTN</name>
<comment type="caution">
    <text evidence="4">The sequence shown here is derived from an EMBL/GenBank/DDBJ whole genome shotgun (WGS) entry which is preliminary data.</text>
</comment>
<protein>
    <submittedName>
        <fullName evidence="4">GNAT family N-acetyltransferase</fullName>
    </submittedName>
</protein>
<dbReference type="CDD" id="cd04301">
    <property type="entry name" value="NAT_SF"/>
    <property type="match status" value="1"/>
</dbReference>
<proteinExistence type="predicted"/>
<dbReference type="EMBL" id="JAJAGO010000012">
    <property type="protein sequence ID" value="MCT2593050.1"/>
    <property type="molecule type" value="Genomic_DNA"/>
</dbReference>
<sequence length="176" mass="18907">MTTHSSPATPRPAGPGWTLAPVPVAHPEAVAVLRVYIEELAERFYGRPATEQEIEDALVKEPSDDLAPPGGVFLLARSADGAVSGCVGVRLIGARVAELKRVFVHPHARGRGGGALLLEAAEGAARELGADVLRLDTRGDLVEARALYARHGYREIPAYNEGPYAEHWYEKRLPTA</sequence>
<dbReference type="RefSeq" id="WP_260220397.1">
    <property type="nucleotide sequence ID" value="NZ_JAJAGO010000012.1"/>
</dbReference>
<evidence type="ECO:0000256" key="2">
    <source>
        <dbReference type="ARBA" id="ARBA00023315"/>
    </source>
</evidence>
<evidence type="ECO:0000313" key="5">
    <source>
        <dbReference type="Proteomes" id="UP001156389"/>
    </source>
</evidence>
<reference evidence="4 5" key="1">
    <citation type="submission" date="2021-10" db="EMBL/GenBank/DDBJ databases">
        <title>Streptomyces gossypii sp. nov., isolated from soil collected from cotton field.</title>
        <authorList>
            <person name="Ge X."/>
            <person name="Chen X."/>
            <person name="Liu W."/>
        </authorList>
    </citation>
    <scope>NUCLEOTIDE SEQUENCE [LARGE SCALE GENOMIC DNA]</scope>
    <source>
        <strain evidence="4 5">N2-109</strain>
    </source>
</reference>
<gene>
    <name evidence="4" type="ORF">LHJ74_24595</name>
</gene>
<evidence type="ECO:0000313" key="4">
    <source>
        <dbReference type="EMBL" id="MCT2593050.1"/>
    </source>
</evidence>
<dbReference type="Gene3D" id="3.40.630.30">
    <property type="match status" value="1"/>
</dbReference>
<dbReference type="Proteomes" id="UP001156389">
    <property type="component" value="Unassembled WGS sequence"/>
</dbReference>
<keyword evidence="1" id="KW-0808">Transferase</keyword>
<organism evidence="4 5">
    <name type="scientific">Streptomyces gossypii</name>
    <dbReference type="NCBI Taxonomy" id="2883101"/>
    <lineage>
        <taxon>Bacteria</taxon>
        <taxon>Bacillati</taxon>
        <taxon>Actinomycetota</taxon>
        <taxon>Actinomycetes</taxon>
        <taxon>Kitasatosporales</taxon>
        <taxon>Streptomycetaceae</taxon>
        <taxon>Streptomyces</taxon>
    </lineage>
</organism>
<evidence type="ECO:0000259" key="3">
    <source>
        <dbReference type="PROSITE" id="PS51186"/>
    </source>
</evidence>
<evidence type="ECO:0000256" key="1">
    <source>
        <dbReference type="ARBA" id="ARBA00022679"/>
    </source>
</evidence>
<keyword evidence="5" id="KW-1185">Reference proteome</keyword>
<dbReference type="InterPro" id="IPR000182">
    <property type="entry name" value="GNAT_dom"/>
</dbReference>
<dbReference type="InterPro" id="IPR050832">
    <property type="entry name" value="Bact_Acetyltransf"/>
</dbReference>